<feature type="compositionally biased region" description="Basic and acidic residues" evidence="1">
    <location>
        <begin position="58"/>
        <end position="71"/>
    </location>
</feature>
<proteinExistence type="predicted"/>
<dbReference type="EMBL" id="ML211409">
    <property type="protein sequence ID" value="TFK83251.1"/>
    <property type="molecule type" value="Genomic_DNA"/>
</dbReference>
<reference evidence="2 3" key="1">
    <citation type="journal article" date="2019" name="Nat. Ecol. Evol.">
        <title>Megaphylogeny resolves global patterns of mushroom evolution.</title>
        <authorList>
            <person name="Varga T."/>
            <person name="Krizsan K."/>
            <person name="Foldi C."/>
            <person name="Dima B."/>
            <person name="Sanchez-Garcia M."/>
            <person name="Sanchez-Ramirez S."/>
            <person name="Szollosi G.J."/>
            <person name="Szarkandi J.G."/>
            <person name="Papp V."/>
            <person name="Albert L."/>
            <person name="Andreopoulos W."/>
            <person name="Angelini C."/>
            <person name="Antonin V."/>
            <person name="Barry K.W."/>
            <person name="Bougher N.L."/>
            <person name="Buchanan P."/>
            <person name="Buyck B."/>
            <person name="Bense V."/>
            <person name="Catcheside P."/>
            <person name="Chovatia M."/>
            <person name="Cooper J."/>
            <person name="Damon W."/>
            <person name="Desjardin D."/>
            <person name="Finy P."/>
            <person name="Geml J."/>
            <person name="Haridas S."/>
            <person name="Hughes K."/>
            <person name="Justo A."/>
            <person name="Karasinski D."/>
            <person name="Kautmanova I."/>
            <person name="Kiss B."/>
            <person name="Kocsube S."/>
            <person name="Kotiranta H."/>
            <person name="LaButti K.M."/>
            <person name="Lechner B.E."/>
            <person name="Liimatainen K."/>
            <person name="Lipzen A."/>
            <person name="Lukacs Z."/>
            <person name="Mihaltcheva S."/>
            <person name="Morgado L.N."/>
            <person name="Niskanen T."/>
            <person name="Noordeloos M.E."/>
            <person name="Ohm R.A."/>
            <person name="Ortiz-Santana B."/>
            <person name="Ovrebo C."/>
            <person name="Racz N."/>
            <person name="Riley R."/>
            <person name="Savchenko A."/>
            <person name="Shiryaev A."/>
            <person name="Soop K."/>
            <person name="Spirin V."/>
            <person name="Szebenyi C."/>
            <person name="Tomsovsky M."/>
            <person name="Tulloss R.E."/>
            <person name="Uehling J."/>
            <person name="Grigoriev I.V."/>
            <person name="Vagvolgyi C."/>
            <person name="Papp T."/>
            <person name="Martin F.M."/>
            <person name="Miettinen O."/>
            <person name="Hibbett D.S."/>
            <person name="Nagy L.G."/>
        </authorList>
    </citation>
    <scope>NUCLEOTIDE SEQUENCE [LARGE SCALE GENOMIC DNA]</scope>
    <source>
        <strain evidence="2 3">HHB13444</strain>
    </source>
</reference>
<feature type="region of interest" description="Disordered" evidence="1">
    <location>
        <begin position="1"/>
        <end position="113"/>
    </location>
</feature>
<evidence type="ECO:0000313" key="2">
    <source>
        <dbReference type="EMBL" id="TFK83251.1"/>
    </source>
</evidence>
<accession>A0A5C3P164</accession>
<dbReference type="InParanoid" id="A0A5C3P164"/>
<organism evidence="2 3">
    <name type="scientific">Polyporus arcularius HHB13444</name>
    <dbReference type="NCBI Taxonomy" id="1314778"/>
    <lineage>
        <taxon>Eukaryota</taxon>
        <taxon>Fungi</taxon>
        <taxon>Dikarya</taxon>
        <taxon>Basidiomycota</taxon>
        <taxon>Agaricomycotina</taxon>
        <taxon>Agaricomycetes</taxon>
        <taxon>Polyporales</taxon>
        <taxon>Polyporaceae</taxon>
        <taxon>Polyporus</taxon>
    </lineage>
</organism>
<evidence type="ECO:0000313" key="3">
    <source>
        <dbReference type="Proteomes" id="UP000308197"/>
    </source>
</evidence>
<protein>
    <submittedName>
        <fullName evidence="2">Uncharacterized protein</fullName>
    </submittedName>
</protein>
<sequence length="157" mass="17470">MDDIATRPPPPPMASDSITHPRQAAACSYPRVRVPPRPPDPPSLGAVVLRARIRGQALHHDPRRSRGGDRRLRVHHQHYASQPALHSVPEPPAPAQPHPAHRGRPPRPQALRLCPPRQCYAGGVECKVEPRGHRWTEKEVGPRPGPAARLVPYRRAY</sequence>
<dbReference type="AlphaFoldDB" id="A0A5C3P164"/>
<dbReference type="Proteomes" id="UP000308197">
    <property type="component" value="Unassembled WGS sequence"/>
</dbReference>
<feature type="compositionally biased region" description="Pro residues" evidence="1">
    <location>
        <begin position="33"/>
        <end position="42"/>
    </location>
</feature>
<name>A0A5C3P164_9APHY</name>
<evidence type="ECO:0000256" key="1">
    <source>
        <dbReference type="SAM" id="MobiDB-lite"/>
    </source>
</evidence>
<feature type="region of interest" description="Disordered" evidence="1">
    <location>
        <begin position="136"/>
        <end position="157"/>
    </location>
</feature>
<keyword evidence="3" id="KW-1185">Reference proteome</keyword>
<gene>
    <name evidence="2" type="ORF">K466DRAFT_665979</name>
</gene>